<reference evidence="2 3" key="1">
    <citation type="journal article" date="2011" name="Stand. Genomic Sci.">
        <title>Complete genome sequence of Desulfobulbus propionicus type strain (1pr3).</title>
        <authorList>
            <person name="Pagani I."/>
            <person name="Lapidus A."/>
            <person name="Nolan M."/>
            <person name="Lucas S."/>
            <person name="Hammon N."/>
            <person name="Deshpande S."/>
            <person name="Cheng J.F."/>
            <person name="Chertkov O."/>
            <person name="Davenport K."/>
            <person name="Tapia R."/>
            <person name="Han C."/>
            <person name="Goodwin L."/>
            <person name="Pitluck S."/>
            <person name="Liolios K."/>
            <person name="Mavromatis K."/>
            <person name="Ivanova N."/>
            <person name="Mikhailova N."/>
            <person name="Pati A."/>
            <person name="Chen A."/>
            <person name="Palaniappan K."/>
            <person name="Land M."/>
            <person name="Hauser L."/>
            <person name="Chang Y.J."/>
            <person name="Jeffries C.D."/>
            <person name="Detter J.C."/>
            <person name="Brambilla E."/>
            <person name="Kannan K.P."/>
            <person name="Djao O.D."/>
            <person name="Rohde M."/>
            <person name="Pukall R."/>
            <person name="Spring S."/>
            <person name="Goker M."/>
            <person name="Sikorski J."/>
            <person name="Woyke T."/>
            <person name="Bristow J."/>
            <person name="Eisen J.A."/>
            <person name="Markowitz V."/>
            <person name="Hugenholtz P."/>
            <person name="Kyrpides N.C."/>
            <person name="Klenk H.P."/>
        </authorList>
    </citation>
    <scope>NUCLEOTIDE SEQUENCE [LARGE SCALE GENOMIC DNA]</scope>
    <source>
        <strain evidence="3">ATCC 33891 / DSM 2032 / 1pr3</strain>
    </source>
</reference>
<name>A0A7U3YJ15_DESPD</name>
<dbReference type="RefSeq" id="WP_015722853.1">
    <property type="nucleotide sequence ID" value="NC_014972.1"/>
</dbReference>
<feature type="region of interest" description="Disordered" evidence="1">
    <location>
        <begin position="130"/>
        <end position="165"/>
    </location>
</feature>
<proteinExistence type="predicted"/>
<keyword evidence="3" id="KW-1185">Reference proteome</keyword>
<dbReference type="InterPro" id="IPR006597">
    <property type="entry name" value="Sel1-like"/>
</dbReference>
<accession>A0A7U3YJ15</accession>
<feature type="compositionally biased region" description="Polar residues" evidence="1">
    <location>
        <begin position="132"/>
        <end position="141"/>
    </location>
</feature>
<organism evidence="2 3">
    <name type="scientific">Desulfobulbus propionicus (strain ATCC 33891 / DSM 2032 / VKM B-1956 / 1pr3)</name>
    <dbReference type="NCBI Taxonomy" id="577650"/>
    <lineage>
        <taxon>Bacteria</taxon>
        <taxon>Pseudomonadati</taxon>
        <taxon>Thermodesulfobacteriota</taxon>
        <taxon>Desulfobulbia</taxon>
        <taxon>Desulfobulbales</taxon>
        <taxon>Desulfobulbaceae</taxon>
        <taxon>Desulfobulbus</taxon>
    </lineage>
</organism>
<dbReference type="Proteomes" id="UP000006365">
    <property type="component" value="Chromosome"/>
</dbReference>
<dbReference type="InterPro" id="IPR011990">
    <property type="entry name" value="TPR-like_helical_dom_sf"/>
</dbReference>
<dbReference type="AlphaFoldDB" id="A0A7U3YJ15"/>
<gene>
    <name evidence="2" type="ordered locus">Despr_0111</name>
</gene>
<protein>
    <submittedName>
        <fullName evidence="2">Sel1 domain protein repeat-containing protein</fullName>
    </submittedName>
</protein>
<sequence>MRNNLPCAGVLMAAIGLLMVTVLVDVQADPRTRTIERAESYRLRAEAGDVDAQTEYGFLLLEGISVDKDTRQGLQLLKKAARRGSTRAAKLLERLEATGRYKGAGTQTPAQVETPVQDILADDCCDAPGQGASLNDLQRQAEQGLVPRPSVREQRPWRPLADRNE</sequence>
<feature type="compositionally biased region" description="Basic and acidic residues" evidence="1">
    <location>
        <begin position="150"/>
        <end position="165"/>
    </location>
</feature>
<dbReference type="Gene3D" id="1.25.40.10">
    <property type="entry name" value="Tetratricopeptide repeat domain"/>
    <property type="match status" value="1"/>
</dbReference>
<dbReference type="SUPFAM" id="SSF81901">
    <property type="entry name" value="HCP-like"/>
    <property type="match status" value="1"/>
</dbReference>
<dbReference type="KEGG" id="dpr:Despr_0111"/>
<dbReference type="SMART" id="SM00671">
    <property type="entry name" value="SEL1"/>
    <property type="match status" value="1"/>
</dbReference>
<evidence type="ECO:0000313" key="2">
    <source>
        <dbReference type="EMBL" id="ADW16305.1"/>
    </source>
</evidence>
<evidence type="ECO:0000313" key="3">
    <source>
        <dbReference type="Proteomes" id="UP000006365"/>
    </source>
</evidence>
<dbReference type="EMBL" id="CP002364">
    <property type="protein sequence ID" value="ADW16305.1"/>
    <property type="molecule type" value="Genomic_DNA"/>
</dbReference>
<evidence type="ECO:0000256" key="1">
    <source>
        <dbReference type="SAM" id="MobiDB-lite"/>
    </source>
</evidence>